<dbReference type="Proteomes" id="UP001281410">
    <property type="component" value="Unassembled WGS sequence"/>
</dbReference>
<keyword evidence="2" id="KW-1185">Reference proteome</keyword>
<evidence type="ECO:0000313" key="1">
    <source>
        <dbReference type="EMBL" id="KAK3195350.1"/>
    </source>
</evidence>
<dbReference type="AlphaFoldDB" id="A0AAD9ZY34"/>
<comment type="caution">
    <text evidence="1">The sequence shown here is derived from an EMBL/GenBank/DDBJ whole genome shotgun (WGS) entry which is preliminary data.</text>
</comment>
<gene>
    <name evidence="1" type="ORF">Dsin_026660</name>
</gene>
<sequence>MARWDDILSLPVQNPPTLEFSSETEMRAEMLNRLGQAVDDICKGHGTVDLFEDCMEDFVDVYGLLHGSLVS</sequence>
<proteinExistence type="predicted"/>
<protein>
    <submittedName>
        <fullName evidence="1">Uncharacterized protein</fullName>
    </submittedName>
</protein>
<reference evidence="1" key="1">
    <citation type="journal article" date="2023" name="Plant J.">
        <title>Genome sequences and population genomics provide insights into the demographic history, inbreeding, and mutation load of two 'living fossil' tree species of Dipteronia.</title>
        <authorList>
            <person name="Feng Y."/>
            <person name="Comes H.P."/>
            <person name="Chen J."/>
            <person name="Zhu S."/>
            <person name="Lu R."/>
            <person name="Zhang X."/>
            <person name="Li P."/>
            <person name="Qiu J."/>
            <person name="Olsen K.M."/>
            <person name="Qiu Y."/>
        </authorList>
    </citation>
    <scope>NUCLEOTIDE SEQUENCE</scope>
    <source>
        <strain evidence="1">NBL</strain>
    </source>
</reference>
<dbReference type="EMBL" id="JANJYJ010000008">
    <property type="protein sequence ID" value="KAK3195350.1"/>
    <property type="molecule type" value="Genomic_DNA"/>
</dbReference>
<evidence type="ECO:0000313" key="2">
    <source>
        <dbReference type="Proteomes" id="UP001281410"/>
    </source>
</evidence>
<dbReference type="PANTHER" id="PTHR33977:SF1">
    <property type="entry name" value="ZINC ION BINDING PROTEIN"/>
    <property type="match status" value="1"/>
</dbReference>
<organism evidence="1 2">
    <name type="scientific">Dipteronia sinensis</name>
    <dbReference type="NCBI Taxonomy" id="43782"/>
    <lineage>
        <taxon>Eukaryota</taxon>
        <taxon>Viridiplantae</taxon>
        <taxon>Streptophyta</taxon>
        <taxon>Embryophyta</taxon>
        <taxon>Tracheophyta</taxon>
        <taxon>Spermatophyta</taxon>
        <taxon>Magnoliopsida</taxon>
        <taxon>eudicotyledons</taxon>
        <taxon>Gunneridae</taxon>
        <taxon>Pentapetalae</taxon>
        <taxon>rosids</taxon>
        <taxon>malvids</taxon>
        <taxon>Sapindales</taxon>
        <taxon>Sapindaceae</taxon>
        <taxon>Hippocastanoideae</taxon>
        <taxon>Acereae</taxon>
        <taxon>Dipteronia</taxon>
    </lineage>
</organism>
<accession>A0AAD9ZY34</accession>
<dbReference type="PANTHER" id="PTHR33977">
    <property type="entry name" value="ZINC ION BINDING PROTEIN"/>
    <property type="match status" value="1"/>
</dbReference>
<name>A0AAD9ZY34_9ROSI</name>